<proteinExistence type="predicted"/>
<evidence type="ECO:0000256" key="7">
    <source>
        <dbReference type="PROSITE-ProRule" id="PRU00339"/>
    </source>
</evidence>
<organism evidence="12 13">
    <name type="scientific">Jiulongibacter sediminis</name>
    <dbReference type="NCBI Taxonomy" id="1605367"/>
    <lineage>
        <taxon>Bacteria</taxon>
        <taxon>Pseudomonadati</taxon>
        <taxon>Bacteroidota</taxon>
        <taxon>Cytophagia</taxon>
        <taxon>Cytophagales</taxon>
        <taxon>Leadbetterellaceae</taxon>
        <taxon>Jiulongibacter</taxon>
    </lineage>
</organism>
<dbReference type="InterPro" id="IPR005467">
    <property type="entry name" value="His_kinase_dom"/>
</dbReference>
<dbReference type="EMBL" id="LGTQ01000011">
    <property type="protein sequence ID" value="KPM47387.1"/>
    <property type="molecule type" value="Genomic_DNA"/>
</dbReference>
<evidence type="ECO:0000256" key="3">
    <source>
        <dbReference type="ARBA" id="ARBA00022553"/>
    </source>
</evidence>
<dbReference type="SMART" id="SM00387">
    <property type="entry name" value="HATPase_c"/>
    <property type="match status" value="1"/>
</dbReference>
<dbReference type="PANTHER" id="PTHR43711:SF28">
    <property type="entry name" value="SENSOR HISTIDINE KINASE YXDK"/>
    <property type="match status" value="1"/>
</dbReference>
<protein>
    <recommendedName>
        <fullName evidence="2">histidine kinase</fullName>
        <ecNumber evidence="2">2.7.13.3</ecNumber>
    </recommendedName>
</protein>
<comment type="caution">
    <text evidence="12">The sequence shown here is derived from an EMBL/GenBank/DDBJ whole genome shotgun (WGS) entry which is preliminary data.</text>
</comment>
<feature type="transmembrane region" description="Helical" evidence="9">
    <location>
        <begin position="333"/>
        <end position="353"/>
    </location>
</feature>
<feature type="repeat" description="TPR" evidence="7">
    <location>
        <begin position="141"/>
        <end position="174"/>
    </location>
</feature>
<dbReference type="Gene3D" id="1.10.287.130">
    <property type="match status" value="1"/>
</dbReference>
<dbReference type="InterPro" id="IPR004358">
    <property type="entry name" value="Sig_transdc_His_kin-like_C"/>
</dbReference>
<gene>
    <name evidence="12" type="ORF">AFM12_14630</name>
</gene>
<keyword evidence="9" id="KW-1133">Transmembrane helix</keyword>
<keyword evidence="5" id="KW-0418">Kinase</keyword>
<keyword evidence="7" id="KW-0802">TPR repeat</keyword>
<evidence type="ECO:0000313" key="13">
    <source>
        <dbReference type="Proteomes" id="UP000050454"/>
    </source>
</evidence>
<dbReference type="Gene3D" id="1.25.40.10">
    <property type="entry name" value="Tetratricopeptide repeat domain"/>
    <property type="match status" value="1"/>
</dbReference>
<feature type="signal peptide" evidence="10">
    <location>
        <begin position="1"/>
        <end position="18"/>
    </location>
</feature>
<name>A0A0P7BAH9_9BACT</name>
<dbReference type="GO" id="GO:0000155">
    <property type="term" value="F:phosphorelay sensor kinase activity"/>
    <property type="evidence" value="ECO:0007669"/>
    <property type="project" value="InterPro"/>
</dbReference>
<dbReference type="InterPro" id="IPR003594">
    <property type="entry name" value="HATPase_dom"/>
</dbReference>
<evidence type="ECO:0000256" key="2">
    <source>
        <dbReference type="ARBA" id="ARBA00012438"/>
    </source>
</evidence>
<dbReference type="InterPro" id="IPR011990">
    <property type="entry name" value="TPR-like_helical_dom_sf"/>
</dbReference>
<feature type="chain" id="PRO_5006135567" description="histidine kinase" evidence="10">
    <location>
        <begin position="19"/>
        <end position="594"/>
    </location>
</feature>
<evidence type="ECO:0000256" key="5">
    <source>
        <dbReference type="ARBA" id="ARBA00022777"/>
    </source>
</evidence>
<keyword evidence="13" id="KW-1185">Reference proteome</keyword>
<dbReference type="Proteomes" id="UP000050454">
    <property type="component" value="Unassembled WGS sequence"/>
</dbReference>
<dbReference type="PRINTS" id="PR00344">
    <property type="entry name" value="BCTRLSENSOR"/>
</dbReference>
<keyword evidence="6" id="KW-0902">Two-component regulatory system</keyword>
<dbReference type="PROSITE" id="PS50109">
    <property type="entry name" value="HIS_KIN"/>
    <property type="match status" value="1"/>
</dbReference>
<keyword evidence="4" id="KW-0808">Transferase</keyword>
<dbReference type="PROSITE" id="PS50005">
    <property type="entry name" value="TPR"/>
    <property type="match status" value="1"/>
</dbReference>
<dbReference type="InterPro" id="IPR036890">
    <property type="entry name" value="HATPase_C_sf"/>
</dbReference>
<keyword evidence="9" id="KW-0472">Membrane</keyword>
<keyword evidence="3" id="KW-0597">Phosphoprotein</keyword>
<dbReference type="OrthoDB" id="9810447at2"/>
<comment type="catalytic activity">
    <reaction evidence="1">
        <text>ATP + protein L-histidine = ADP + protein N-phospho-L-histidine.</text>
        <dbReference type="EC" id="2.7.13.3"/>
    </reaction>
</comment>
<dbReference type="AlphaFoldDB" id="A0A0P7BAH9"/>
<evidence type="ECO:0000256" key="4">
    <source>
        <dbReference type="ARBA" id="ARBA00022679"/>
    </source>
</evidence>
<dbReference type="RefSeq" id="WP_055149553.1">
    <property type="nucleotide sequence ID" value="NZ_JXSZ01000011.1"/>
</dbReference>
<dbReference type="CDD" id="cd00082">
    <property type="entry name" value="HisKA"/>
    <property type="match status" value="1"/>
</dbReference>
<dbReference type="Pfam" id="PF02518">
    <property type="entry name" value="HATPase_c"/>
    <property type="match status" value="1"/>
</dbReference>
<dbReference type="SUPFAM" id="SSF55874">
    <property type="entry name" value="ATPase domain of HSP90 chaperone/DNA topoisomerase II/histidine kinase"/>
    <property type="match status" value="1"/>
</dbReference>
<dbReference type="STRING" id="1605367.AFM12_14630"/>
<accession>A0A0P7BAH9</accession>
<evidence type="ECO:0000256" key="6">
    <source>
        <dbReference type="ARBA" id="ARBA00023012"/>
    </source>
</evidence>
<dbReference type="Gene3D" id="3.30.565.10">
    <property type="entry name" value="Histidine kinase-like ATPase, C-terminal domain"/>
    <property type="match status" value="1"/>
</dbReference>
<keyword evidence="9" id="KW-0812">Transmembrane</keyword>
<dbReference type="InterPro" id="IPR036097">
    <property type="entry name" value="HisK_dim/P_sf"/>
</dbReference>
<dbReference type="PANTHER" id="PTHR43711">
    <property type="entry name" value="TWO-COMPONENT HISTIDINE KINASE"/>
    <property type="match status" value="1"/>
</dbReference>
<evidence type="ECO:0000256" key="8">
    <source>
        <dbReference type="SAM" id="Coils"/>
    </source>
</evidence>
<dbReference type="EC" id="2.7.13.3" evidence="2"/>
<evidence type="ECO:0000259" key="11">
    <source>
        <dbReference type="PROSITE" id="PS50109"/>
    </source>
</evidence>
<evidence type="ECO:0000313" key="12">
    <source>
        <dbReference type="EMBL" id="KPM47387.1"/>
    </source>
</evidence>
<dbReference type="InterPro" id="IPR019734">
    <property type="entry name" value="TPR_rpt"/>
</dbReference>
<dbReference type="SMART" id="SM00028">
    <property type="entry name" value="TPR"/>
    <property type="match status" value="3"/>
</dbReference>
<keyword evidence="8" id="KW-0175">Coiled coil</keyword>
<evidence type="ECO:0000256" key="9">
    <source>
        <dbReference type="SAM" id="Phobius"/>
    </source>
</evidence>
<dbReference type="Pfam" id="PF13181">
    <property type="entry name" value="TPR_8"/>
    <property type="match status" value="1"/>
</dbReference>
<dbReference type="InterPro" id="IPR003661">
    <property type="entry name" value="HisK_dim/P_dom"/>
</dbReference>
<evidence type="ECO:0000256" key="1">
    <source>
        <dbReference type="ARBA" id="ARBA00000085"/>
    </source>
</evidence>
<evidence type="ECO:0000256" key="10">
    <source>
        <dbReference type="SAM" id="SignalP"/>
    </source>
</evidence>
<dbReference type="InterPro" id="IPR050736">
    <property type="entry name" value="Sensor_HK_Regulatory"/>
</dbReference>
<keyword evidence="10" id="KW-0732">Signal</keyword>
<sequence length="594" mass="67793">MKKISLLFLWLCFFEVVAQNTPKEWDDYILSIKYLDIANKDSIPHWSEKLAASGYPRAEAYALRLKGFYQDFEDNRSEALDYYLKFLEASKELENPDDELSAVSDLVYTYLISGQHLEAKNQIMQLLSRYQPSDFSPKRLAVLYNNLGQCYLKEQKSDSALLFYNRSLKIKEDIDDLPGIANSKINLAALYVRLENFKEGLKLSNDNLEYLKNEPSTDLWYNLINKAGALHGLGRNVEAENVLLNAMQLADSLDFKMQRERSHNHLSVFYYDNGDFKNAYEELLKSNELQNELLDEQTADKIAELQEAYNAKEREQENELLSAQLEAQKNRQLLLLIGVLALALLAGIIGFAYQKNRKKNALILSQNEKLTQLNSEKNHLMSVVSHDLSSPFSAIKLWAQNLSESSKKDLKESEDMILKTADFGLKTIKSLLTIDKDEIHPVHLENVDLALLFKDLVSRFKPLADTKKIDLIVHVEQDQEELLTDRSLLFRALENLLSNAVKYSETGTEVILRSYQHNNFLCFEVKDHGPGIDQEELKTLFDRYKTTKNQTTAGEHSFGLGLNIVNRIAGELGGKIEVQSRPGEGSVFTLSVPL</sequence>
<feature type="domain" description="Histidine kinase" evidence="11">
    <location>
        <begin position="383"/>
        <end position="594"/>
    </location>
</feature>
<dbReference type="SUPFAM" id="SSF48452">
    <property type="entry name" value="TPR-like"/>
    <property type="match status" value="2"/>
</dbReference>
<dbReference type="SUPFAM" id="SSF47384">
    <property type="entry name" value="Homodimeric domain of signal transducing histidine kinase"/>
    <property type="match status" value="1"/>
</dbReference>
<feature type="coiled-coil region" evidence="8">
    <location>
        <begin position="277"/>
        <end position="331"/>
    </location>
</feature>
<reference evidence="12 13" key="1">
    <citation type="submission" date="2015-07" db="EMBL/GenBank/DDBJ databases">
        <title>The draft genome sequence of Leadbetterella sp. JN14-9.</title>
        <authorList>
            <person name="Liu Y."/>
            <person name="Du J."/>
            <person name="Shao Z."/>
        </authorList>
    </citation>
    <scope>NUCLEOTIDE SEQUENCE [LARGE SCALE GENOMIC DNA]</scope>
    <source>
        <strain evidence="12 13">JN14-9</strain>
    </source>
</reference>